<evidence type="ECO:0000256" key="1">
    <source>
        <dbReference type="ARBA" id="ARBA00004191"/>
    </source>
</evidence>
<name>A0A8S0WCY5_CYCAE</name>
<keyword evidence="9" id="KW-1185">Reference proteome</keyword>
<evidence type="ECO:0000256" key="4">
    <source>
        <dbReference type="ARBA" id="ARBA00022525"/>
    </source>
</evidence>
<accession>A0A8S0WCY5</accession>
<dbReference type="GO" id="GO:0009277">
    <property type="term" value="C:fungal-type cell wall"/>
    <property type="evidence" value="ECO:0007669"/>
    <property type="project" value="InterPro"/>
</dbReference>
<keyword evidence="4 6" id="KW-0964">Secreted</keyword>
<dbReference type="Pfam" id="PF01185">
    <property type="entry name" value="Hydrophobin"/>
    <property type="match status" value="1"/>
</dbReference>
<evidence type="ECO:0000256" key="2">
    <source>
        <dbReference type="ARBA" id="ARBA00010446"/>
    </source>
</evidence>
<comment type="subcellular location">
    <subcellularLocation>
        <location evidence="1 6">Secreted</location>
        <location evidence="1 6">Cell wall</location>
    </subcellularLocation>
</comment>
<dbReference type="AlphaFoldDB" id="A0A8S0WCY5"/>
<dbReference type="EMBL" id="CACVBS010000101">
    <property type="protein sequence ID" value="CAA7271139.1"/>
    <property type="molecule type" value="Genomic_DNA"/>
</dbReference>
<evidence type="ECO:0000256" key="3">
    <source>
        <dbReference type="ARBA" id="ARBA00022512"/>
    </source>
</evidence>
<gene>
    <name evidence="8" type="ORF">AAE3_LOCUS13153</name>
</gene>
<comment type="caution">
    <text evidence="8">The sequence shown here is derived from an EMBL/GenBank/DDBJ whole genome shotgun (WGS) entry which is preliminary data.</text>
</comment>
<keyword evidence="6" id="KW-0732">Signal</keyword>
<feature type="transmembrane region" description="Helical" evidence="7">
    <location>
        <begin position="12"/>
        <end position="30"/>
    </location>
</feature>
<dbReference type="InterPro" id="IPR001338">
    <property type="entry name" value="Class_I_Hydrophobin"/>
</dbReference>
<evidence type="ECO:0000256" key="7">
    <source>
        <dbReference type="SAM" id="Phobius"/>
    </source>
</evidence>
<keyword evidence="7" id="KW-1133">Transmembrane helix</keyword>
<keyword evidence="7" id="KW-0472">Membrane</keyword>
<sequence>MISWTPTRIPTFVVVGVLVTIVAIAAMRAARQDSSSLVSKLKNPQCQSGSLLCCKHIASGQDELKVVTGLLKLLNSTVELDGSAHVGTQCKLMASHDRCVGKTICCDTIHQDGQIVTGCQEPVENVD</sequence>
<proteinExistence type="inferred from homology"/>
<keyword evidence="3 6" id="KW-0134">Cell wall</keyword>
<organism evidence="8 9">
    <name type="scientific">Cyclocybe aegerita</name>
    <name type="common">Black poplar mushroom</name>
    <name type="synonym">Agrocybe aegerita</name>
    <dbReference type="NCBI Taxonomy" id="1973307"/>
    <lineage>
        <taxon>Eukaryota</taxon>
        <taxon>Fungi</taxon>
        <taxon>Dikarya</taxon>
        <taxon>Basidiomycota</taxon>
        <taxon>Agaricomycotina</taxon>
        <taxon>Agaricomycetes</taxon>
        <taxon>Agaricomycetidae</taxon>
        <taxon>Agaricales</taxon>
        <taxon>Agaricineae</taxon>
        <taxon>Bolbitiaceae</taxon>
        <taxon>Cyclocybe</taxon>
    </lineage>
</organism>
<comment type="similarity">
    <text evidence="2 6">Belongs to the fungal hydrophobin family.</text>
</comment>
<keyword evidence="5 6" id="KW-1015">Disulfide bond</keyword>
<evidence type="ECO:0000256" key="6">
    <source>
        <dbReference type="RuleBase" id="RU365009"/>
    </source>
</evidence>
<dbReference type="Proteomes" id="UP000467700">
    <property type="component" value="Unassembled WGS sequence"/>
</dbReference>
<reference evidence="8 9" key="1">
    <citation type="submission" date="2020-01" db="EMBL/GenBank/DDBJ databases">
        <authorList>
            <person name="Gupta K D."/>
        </authorList>
    </citation>
    <scope>NUCLEOTIDE SEQUENCE [LARGE SCALE GENOMIC DNA]</scope>
</reference>
<dbReference type="GO" id="GO:0005199">
    <property type="term" value="F:structural constituent of cell wall"/>
    <property type="evidence" value="ECO:0007669"/>
    <property type="project" value="InterPro"/>
</dbReference>
<evidence type="ECO:0000313" key="9">
    <source>
        <dbReference type="Proteomes" id="UP000467700"/>
    </source>
</evidence>
<keyword evidence="7" id="KW-0812">Transmembrane</keyword>
<dbReference type="CDD" id="cd23507">
    <property type="entry name" value="hydrophobin_I"/>
    <property type="match status" value="1"/>
</dbReference>
<evidence type="ECO:0000256" key="5">
    <source>
        <dbReference type="ARBA" id="ARBA00023157"/>
    </source>
</evidence>
<evidence type="ECO:0000313" key="8">
    <source>
        <dbReference type="EMBL" id="CAA7271139.1"/>
    </source>
</evidence>
<protein>
    <recommendedName>
        <fullName evidence="6">Hydrophobin</fullName>
    </recommendedName>
</protein>